<sequence>MDFEGCSNCINGAQVTGNCVTNFGVALAQVQCDNDWKFSFRCENPGKPFTTIVHSDSSTIETNCNLTCPSNFITFKISGKLAIVQQSKREFIQISHEMIETPGIIQTIIEYVENAIYSSYITIITAGVVIIIVIMLIRCL</sequence>
<dbReference type="Proteomes" id="UP000887580">
    <property type="component" value="Unplaced"/>
</dbReference>
<accession>A0AC35FCZ4</accession>
<proteinExistence type="predicted"/>
<evidence type="ECO:0000313" key="2">
    <source>
        <dbReference type="WBParaSite" id="PS1159_v2.g15573.t1"/>
    </source>
</evidence>
<organism evidence="1 2">
    <name type="scientific">Panagrolaimus sp. PS1159</name>
    <dbReference type="NCBI Taxonomy" id="55785"/>
    <lineage>
        <taxon>Eukaryota</taxon>
        <taxon>Metazoa</taxon>
        <taxon>Ecdysozoa</taxon>
        <taxon>Nematoda</taxon>
        <taxon>Chromadorea</taxon>
        <taxon>Rhabditida</taxon>
        <taxon>Tylenchina</taxon>
        <taxon>Panagrolaimomorpha</taxon>
        <taxon>Panagrolaimoidea</taxon>
        <taxon>Panagrolaimidae</taxon>
        <taxon>Panagrolaimus</taxon>
    </lineage>
</organism>
<dbReference type="WBParaSite" id="PS1159_v2.g15573.t1">
    <property type="protein sequence ID" value="PS1159_v2.g15573.t1"/>
    <property type="gene ID" value="PS1159_v2.g15573"/>
</dbReference>
<evidence type="ECO:0000313" key="1">
    <source>
        <dbReference type="Proteomes" id="UP000887580"/>
    </source>
</evidence>
<name>A0AC35FCZ4_9BILA</name>
<protein>
    <submittedName>
        <fullName evidence="2">Uncharacterized protein</fullName>
    </submittedName>
</protein>
<reference evidence="2" key="1">
    <citation type="submission" date="2022-11" db="UniProtKB">
        <authorList>
            <consortium name="WormBaseParasite"/>
        </authorList>
    </citation>
    <scope>IDENTIFICATION</scope>
</reference>